<keyword evidence="4" id="KW-0418">Kinase</keyword>
<name>A0ABS2ENY2_9LACO</name>
<reference evidence="4 5" key="1">
    <citation type="journal article" date="2021" name="Sci. Rep.">
        <title>The distribution of antibiotic resistance genes in chicken gut microbiota commensals.</title>
        <authorList>
            <person name="Juricova H."/>
            <person name="Matiasovicova J."/>
            <person name="Kubasova T."/>
            <person name="Cejkova D."/>
            <person name="Rychlik I."/>
        </authorList>
    </citation>
    <scope>NUCLEOTIDE SEQUENCE [LARGE SCALE GENOMIC DNA]</scope>
    <source>
        <strain evidence="4 5">An810</strain>
    </source>
</reference>
<comment type="similarity">
    <text evidence="1">Belongs to the protein kinase superfamily. ADCK protein kinase family.</text>
</comment>
<dbReference type="Proteomes" id="UP000776629">
    <property type="component" value="Unassembled WGS sequence"/>
</dbReference>
<sequence>MAEESLSPRKRVQQIYRILRRHAFLSNFYHQTHPEEILATFQELGPTFIKFGQLLSTRPDLISPAYIKALQTLQNDVPANDYEAIAKVYEESTGKTIAESFATFEKTPFASASVGQCHHATLHDGTPVVVKIQHPEVQQLITVDLALFERAVRLFKYLPAETSVVNFEQVFQQLRSSLLSEVDAMQEATNGETFYELNNHDGIIRVPKVYRQYCSAKVLVNEVMSGKSIKHLVTQPVPTDPATAQALAKTKTALAEVLVQNFIKQVFVDNFFHADPHPGNILYYETPVATEQVDEKQHQVGPIDVTTTRVKPAIPYNLVYLDFGMMGRLTPTLADDIAQVVLALAQKDATAVSQAVLNVCNATGEVDEAQFKRQLSRFVHPYLRAKIDEIDMPQFLFAMTQLCAQNHLQLKPEVTLLFKAFGTLEGLIAKLDPDLSLMAIATPFAKQYFKNHFNLRQELQDSLWLTGQSLRALNRLPQRAERILTQIEDGESRVNLHYLGQKQVLAKLNQMLNRLLIVIMLAALILSSSILVVGSRGQIIYRLGVIGWVVAIIITLLLIIVNLSRAYRRWRQR</sequence>
<evidence type="ECO:0000313" key="5">
    <source>
        <dbReference type="Proteomes" id="UP000776629"/>
    </source>
</evidence>
<accession>A0ABS2ENY2</accession>
<keyword evidence="2" id="KW-0812">Transmembrane</keyword>
<evidence type="ECO:0000256" key="1">
    <source>
        <dbReference type="ARBA" id="ARBA00009670"/>
    </source>
</evidence>
<dbReference type="EMBL" id="JACJJQ010000019">
    <property type="protein sequence ID" value="MBM6754128.1"/>
    <property type="molecule type" value="Genomic_DNA"/>
</dbReference>
<dbReference type="RefSeq" id="WP_204776489.1">
    <property type="nucleotide sequence ID" value="NZ_JACJJQ010000019.1"/>
</dbReference>
<dbReference type="PANTHER" id="PTHR10566:SF113">
    <property type="entry name" value="PROTEIN ACTIVITY OF BC1 COMPLEX KINASE 7, CHLOROPLASTIC"/>
    <property type="match status" value="1"/>
</dbReference>
<keyword evidence="5" id="KW-1185">Reference proteome</keyword>
<proteinExistence type="inferred from homology"/>
<dbReference type="Pfam" id="PF03109">
    <property type="entry name" value="ABC1"/>
    <property type="match status" value="1"/>
</dbReference>
<dbReference type="InterPro" id="IPR004147">
    <property type="entry name" value="ABC1_dom"/>
</dbReference>
<dbReference type="InterPro" id="IPR011009">
    <property type="entry name" value="Kinase-like_dom_sf"/>
</dbReference>
<protein>
    <submittedName>
        <fullName evidence="4">AarF/ABC1/UbiB kinase family protein</fullName>
    </submittedName>
</protein>
<dbReference type="PANTHER" id="PTHR10566">
    <property type="entry name" value="CHAPERONE-ACTIVITY OF BC1 COMPLEX CABC1 -RELATED"/>
    <property type="match status" value="1"/>
</dbReference>
<dbReference type="CDD" id="cd05121">
    <property type="entry name" value="ABC1_ADCK3-like"/>
    <property type="match status" value="1"/>
</dbReference>
<evidence type="ECO:0000313" key="4">
    <source>
        <dbReference type="EMBL" id="MBM6754128.1"/>
    </source>
</evidence>
<keyword evidence="2" id="KW-1133">Transmembrane helix</keyword>
<dbReference type="SUPFAM" id="SSF56112">
    <property type="entry name" value="Protein kinase-like (PK-like)"/>
    <property type="match status" value="1"/>
</dbReference>
<feature type="transmembrane region" description="Helical" evidence="2">
    <location>
        <begin position="539"/>
        <end position="563"/>
    </location>
</feature>
<dbReference type="GO" id="GO:0016301">
    <property type="term" value="F:kinase activity"/>
    <property type="evidence" value="ECO:0007669"/>
    <property type="project" value="UniProtKB-KW"/>
</dbReference>
<dbReference type="InterPro" id="IPR050154">
    <property type="entry name" value="UbiB_kinase"/>
</dbReference>
<feature type="domain" description="ABC1 atypical kinase-like" evidence="3">
    <location>
        <begin position="73"/>
        <end position="354"/>
    </location>
</feature>
<feature type="transmembrane region" description="Helical" evidence="2">
    <location>
        <begin position="515"/>
        <end position="533"/>
    </location>
</feature>
<organism evidence="4 5">
    <name type="scientific">Limosilactobacillus alvi</name>
    <dbReference type="NCBI Taxonomy" id="990412"/>
    <lineage>
        <taxon>Bacteria</taxon>
        <taxon>Bacillati</taxon>
        <taxon>Bacillota</taxon>
        <taxon>Bacilli</taxon>
        <taxon>Lactobacillales</taxon>
        <taxon>Lactobacillaceae</taxon>
        <taxon>Limosilactobacillus</taxon>
    </lineage>
</organism>
<gene>
    <name evidence="4" type="ORF">H5993_05060</name>
</gene>
<comment type="caution">
    <text evidence="4">The sequence shown here is derived from an EMBL/GenBank/DDBJ whole genome shotgun (WGS) entry which is preliminary data.</text>
</comment>
<keyword evidence="2" id="KW-0472">Membrane</keyword>
<evidence type="ECO:0000259" key="3">
    <source>
        <dbReference type="Pfam" id="PF03109"/>
    </source>
</evidence>
<evidence type="ECO:0000256" key="2">
    <source>
        <dbReference type="SAM" id="Phobius"/>
    </source>
</evidence>
<keyword evidence="4" id="KW-0808">Transferase</keyword>